<evidence type="ECO:0000313" key="3">
    <source>
        <dbReference type="Proteomes" id="UP000812672"/>
    </source>
</evidence>
<name>A0ABS6GQG3_9BACI</name>
<keyword evidence="1" id="KW-0812">Transmembrane</keyword>
<gene>
    <name evidence="2" type="ORF">KQ486_07645</name>
</gene>
<proteinExistence type="predicted"/>
<reference evidence="2 3" key="1">
    <citation type="journal article" date="2011" name="Int. J. Syst. Evol. Microbiol.">
        <title>Allobacillus halotolerans gen. nov., sp. nov. isolated from shrimp paste.</title>
        <authorList>
            <person name="Sheu S.Y."/>
            <person name="Arun A.B."/>
            <person name="Jiang S.R."/>
            <person name="Young C.C."/>
            <person name="Chen W.M."/>
        </authorList>
    </citation>
    <scope>NUCLEOTIDE SEQUENCE [LARGE SCALE GENOMIC DNA]</scope>
    <source>
        <strain evidence="2 3">LMG 24826</strain>
    </source>
</reference>
<evidence type="ECO:0000313" key="2">
    <source>
        <dbReference type="EMBL" id="MBU6080889.1"/>
    </source>
</evidence>
<dbReference type="RefSeq" id="WP_216687241.1">
    <property type="nucleotide sequence ID" value="NZ_CAUPKR010000025.1"/>
</dbReference>
<accession>A0ABS6GQG3</accession>
<comment type="caution">
    <text evidence="2">The sequence shown here is derived from an EMBL/GenBank/DDBJ whole genome shotgun (WGS) entry which is preliminary data.</text>
</comment>
<feature type="transmembrane region" description="Helical" evidence="1">
    <location>
        <begin position="18"/>
        <end position="38"/>
    </location>
</feature>
<evidence type="ECO:0000256" key="1">
    <source>
        <dbReference type="SAM" id="Phobius"/>
    </source>
</evidence>
<keyword evidence="3" id="KW-1185">Reference proteome</keyword>
<keyword evidence="1" id="KW-1133">Transmembrane helix</keyword>
<sequence>MIESGIPLLQALREYAEFWWLILFLGTTLAMVVAFVGWHEKNEKYIRMDMKMKKNQ</sequence>
<organism evidence="2 3">
    <name type="scientific">Allobacillus halotolerans</name>
    <dbReference type="NCBI Taxonomy" id="570278"/>
    <lineage>
        <taxon>Bacteria</taxon>
        <taxon>Bacillati</taxon>
        <taxon>Bacillota</taxon>
        <taxon>Bacilli</taxon>
        <taxon>Bacillales</taxon>
        <taxon>Bacillaceae</taxon>
        <taxon>Allobacillus</taxon>
    </lineage>
</organism>
<dbReference type="Proteomes" id="UP000812672">
    <property type="component" value="Unassembled WGS sequence"/>
</dbReference>
<keyword evidence="1" id="KW-0472">Membrane</keyword>
<protein>
    <submittedName>
        <fullName evidence="2">Uncharacterized protein</fullName>
    </submittedName>
</protein>
<dbReference type="EMBL" id="JAHLZF010000009">
    <property type="protein sequence ID" value="MBU6080889.1"/>
    <property type="molecule type" value="Genomic_DNA"/>
</dbReference>